<dbReference type="EMBL" id="BIFT01000001">
    <property type="protein sequence ID" value="GCE27777.1"/>
    <property type="molecule type" value="Genomic_DNA"/>
</dbReference>
<keyword evidence="2" id="KW-1185">Reference proteome</keyword>
<gene>
    <name evidence="1" type="ORF">KDA_32610</name>
</gene>
<accession>A0A402B8X9</accession>
<protein>
    <submittedName>
        <fullName evidence="1">Uncharacterized protein</fullName>
    </submittedName>
</protein>
<sequence length="184" mass="20431">MIRRLVLQLHIRVIALIIITVARDRVDLVQAVITAIPISHQDLALHIMAARDRVDLVLHTVVARDRVDLVLLVARDRVDFPVLPVVEHVLLIAEAMPRVLDQPQIMRSLPRHHMHQNVIAAVIAIVIVAAIVKVEHLEPRAVDHPGPRVLEHLVQTVDAQVADAQVVVPVGIAHSAHRNAAQHQ</sequence>
<organism evidence="1 2">
    <name type="scientific">Dictyobacter alpinus</name>
    <dbReference type="NCBI Taxonomy" id="2014873"/>
    <lineage>
        <taxon>Bacteria</taxon>
        <taxon>Bacillati</taxon>
        <taxon>Chloroflexota</taxon>
        <taxon>Ktedonobacteria</taxon>
        <taxon>Ktedonobacterales</taxon>
        <taxon>Dictyobacteraceae</taxon>
        <taxon>Dictyobacter</taxon>
    </lineage>
</organism>
<evidence type="ECO:0000313" key="1">
    <source>
        <dbReference type="EMBL" id="GCE27777.1"/>
    </source>
</evidence>
<dbReference type="AlphaFoldDB" id="A0A402B8X9"/>
<name>A0A402B8X9_9CHLR</name>
<dbReference type="Proteomes" id="UP000287171">
    <property type="component" value="Unassembled WGS sequence"/>
</dbReference>
<reference evidence="2" key="1">
    <citation type="submission" date="2018-12" db="EMBL/GenBank/DDBJ databases">
        <title>Tengunoibacter tsumagoiensis gen. nov., sp. nov., Dictyobacter kobayashii sp. nov., D. alpinus sp. nov., and D. joshuensis sp. nov. and description of Dictyobacteraceae fam. nov. within the order Ktedonobacterales isolated from Tengu-no-mugimeshi.</title>
        <authorList>
            <person name="Wang C.M."/>
            <person name="Zheng Y."/>
            <person name="Sakai Y."/>
            <person name="Toyoda A."/>
            <person name="Minakuchi Y."/>
            <person name="Abe K."/>
            <person name="Yokota A."/>
            <person name="Yabe S."/>
        </authorList>
    </citation>
    <scope>NUCLEOTIDE SEQUENCE [LARGE SCALE GENOMIC DNA]</scope>
    <source>
        <strain evidence="2">Uno16</strain>
    </source>
</reference>
<comment type="caution">
    <text evidence="1">The sequence shown here is derived from an EMBL/GenBank/DDBJ whole genome shotgun (WGS) entry which is preliminary data.</text>
</comment>
<evidence type="ECO:0000313" key="2">
    <source>
        <dbReference type="Proteomes" id="UP000287171"/>
    </source>
</evidence>
<proteinExistence type="predicted"/>